<feature type="region of interest" description="Disordered" evidence="1">
    <location>
        <begin position="147"/>
        <end position="246"/>
    </location>
</feature>
<reference evidence="3 4" key="1">
    <citation type="submission" date="2024-01" db="EMBL/GenBank/DDBJ databases">
        <authorList>
            <person name="Allen C."/>
            <person name="Tagirdzhanova G."/>
        </authorList>
    </citation>
    <scope>NUCLEOTIDE SEQUENCE [LARGE SCALE GENOMIC DNA]</scope>
    <source>
        <strain evidence="3 4">CBS 573.63</strain>
    </source>
</reference>
<name>A0ABP0DBT1_9PEZI</name>
<feature type="compositionally biased region" description="Basic residues" evidence="1">
    <location>
        <begin position="210"/>
        <end position="219"/>
    </location>
</feature>
<keyword evidence="4" id="KW-1185">Reference proteome</keyword>
<dbReference type="Pfam" id="PF26087">
    <property type="entry name" value="DUF8032"/>
    <property type="match status" value="1"/>
</dbReference>
<evidence type="ECO:0000259" key="2">
    <source>
        <dbReference type="Pfam" id="PF26087"/>
    </source>
</evidence>
<feature type="compositionally biased region" description="Polar residues" evidence="1">
    <location>
        <begin position="32"/>
        <end position="57"/>
    </location>
</feature>
<evidence type="ECO:0000313" key="3">
    <source>
        <dbReference type="EMBL" id="CAK7264822.1"/>
    </source>
</evidence>
<evidence type="ECO:0000256" key="1">
    <source>
        <dbReference type="SAM" id="MobiDB-lite"/>
    </source>
</evidence>
<comment type="caution">
    <text evidence="3">The sequence shown here is derived from an EMBL/GenBank/DDBJ whole genome shotgun (WGS) entry which is preliminary data.</text>
</comment>
<evidence type="ECO:0000313" key="4">
    <source>
        <dbReference type="Proteomes" id="UP001642501"/>
    </source>
</evidence>
<sequence length="340" mass="37296">MECMMPPSLLMQAHVSSKLTPSTAGENDDSYSENGQPRCQASVGGTNKSTSLDTTQDARPAHVLSSYGGYHGGTPLPSKSTSVAIAHRTGSGKGPASPKKVVPQPEGLFPEIPGEKKRKFVLVDDRGARIRVRVTLSAVDTCEIPDSFRRSNSVHPSSFFPREMESPPPSPTGRRFFLHDLDDVQDSRLSNDDGGDEVEASSDAGATGDRRRRQHHRQRMAMSGGSGSLDGTTTMAEAPHGDSGVETEVAVPRMRKALRRKQVRINDLACRMAWLQSRAFAGRRIFLQKALDTYRSKVCSGIEASLHDVSEIVPHYELRVGKKQWLSCEREIELRKLSQT</sequence>
<dbReference type="PANTHER" id="PTHR22949:SF0">
    <property type="entry name" value="RE27538P"/>
    <property type="match status" value="1"/>
</dbReference>
<feature type="region of interest" description="Disordered" evidence="1">
    <location>
        <begin position="13"/>
        <end position="110"/>
    </location>
</feature>
<accession>A0ABP0DBT1</accession>
<feature type="domain" description="DUF8032" evidence="2">
    <location>
        <begin position="259"/>
        <end position="297"/>
    </location>
</feature>
<protein>
    <recommendedName>
        <fullName evidence="2">DUF8032 domain-containing protein</fullName>
    </recommendedName>
</protein>
<dbReference type="EMBL" id="CAWUOM010000012">
    <property type="protein sequence ID" value="CAK7264822.1"/>
    <property type="molecule type" value="Genomic_DNA"/>
</dbReference>
<gene>
    <name evidence="3" type="ORF">SEPCBS57363_001275</name>
</gene>
<feature type="compositionally biased region" description="Polar residues" evidence="1">
    <location>
        <begin position="14"/>
        <end position="25"/>
    </location>
</feature>
<dbReference type="Proteomes" id="UP001642501">
    <property type="component" value="Unassembled WGS sequence"/>
</dbReference>
<dbReference type="InterPro" id="IPR058345">
    <property type="entry name" value="DUF8032"/>
</dbReference>
<dbReference type="PANTHER" id="PTHR22949">
    <property type="entry name" value="WHITE COLLAR 2 PROTEIN WC2"/>
    <property type="match status" value="1"/>
</dbReference>
<organism evidence="3 4">
    <name type="scientific">Sporothrix epigloea</name>
    <dbReference type="NCBI Taxonomy" id="1892477"/>
    <lineage>
        <taxon>Eukaryota</taxon>
        <taxon>Fungi</taxon>
        <taxon>Dikarya</taxon>
        <taxon>Ascomycota</taxon>
        <taxon>Pezizomycotina</taxon>
        <taxon>Sordariomycetes</taxon>
        <taxon>Sordariomycetidae</taxon>
        <taxon>Ophiostomatales</taxon>
        <taxon>Ophiostomataceae</taxon>
        <taxon>Sporothrix</taxon>
    </lineage>
</organism>
<feature type="compositionally biased region" description="Basic and acidic residues" evidence="1">
    <location>
        <begin position="177"/>
        <end position="191"/>
    </location>
</feature>
<proteinExistence type="predicted"/>